<evidence type="ECO:0000259" key="1">
    <source>
        <dbReference type="Pfam" id="PF21788"/>
    </source>
</evidence>
<dbReference type="Proteomes" id="UP000801492">
    <property type="component" value="Unassembled WGS sequence"/>
</dbReference>
<reference evidence="2" key="1">
    <citation type="submission" date="2019-08" db="EMBL/GenBank/DDBJ databases">
        <title>The genome of the North American firefly Photinus pyralis.</title>
        <authorList>
            <consortium name="Photinus pyralis genome working group"/>
            <person name="Fallon T.R."/>
            <person name="Sander Lower S.E."/>
            <person name="Weng J.-K."/>
        </authorList>
    </citation>
    <scope>NUCLEOTIDE SEQUENCE</scope>
    <source>
        <strain evidence="2">TRF0915ILg1</strain>
        <tissue evidence="2">Whole body</tissue>
    </source>
</reference>
<evidence type="ECO:0000313" key="3">
    <source>
        <dbReference type="Proteomes" id="UP000801492"/>
    </source>
</evidence>
<comment type="caution">
    <text evidence="2">The sequence shown here is derived from an EMBL/GenBank/DDBJ whole genome shotgun (WGS) entry which is preliminary data.</text>
</comment>
<proteinExistence type="predicted"/>
<dbReference type="EMBL" id="VTPC01091188">
    <property type="protein sequence ID" value="KAF2879333.1"/>
    <property type="molecule type" value="Genomic_DNA"/>
</dbReference>
<keyword evidence="3" id="KW-1185">Reference proteome</keyword>
<organism evidence="2 3">
    <name type="scientific">Ignelater luminosus</name>
    <name type="common">Cucubano</name>
    <name type="synonym">Pyrophorus luminosus</name>
    <dbReference type="NCBI Taxonomy" id="2038154"/>
    <lineage>
        <taxon>Eukaryota</taxon>
        <taxon>Metazoa</taxon>
        <taxon>Ecdysozoa</taxon>
        <taxon>Arthropoda</taxon>
        <taxon>Hexapoda</taxon>
        <taxon>Insecta</taxon>
        <taxon>Pterygota</taxon>
        <taxon>Neoptera</taxon>
        <taxon>Endopterygota</taxon>
        <taxon>Coleoptera</taxon>
        <taxon>Polyphaga</taxon>
        <taxon>Elateriformia</taxon>
        <taxon>Elateroidea</taxon>
        <taxon>Elateridae</taxon>
        <taxon>Agrypninae</taxon>
        <taxon>Pyrophorini</taxon>
        <taxon>Ignelater</taxon>
    </lineage>
</organism>
<name>A0A8K0C7B5_IGNLU</name>
<evidence type="ECO:0000313" key="2">
    <source>
        <dbReference type="EMBL" id="KAF2879333.1"/>
    </source>
</evidence>
<dbReference type="OrthoDB" id="6627680at2759"/>
<accession>A0A8K0C7B5</accession>
<feature type="domain" description="Transposable element P transposase-like GTP-binding insertion" evidence="1">
    <location>
        <begin position="45"/>
        <end position="118"/>
    </location>
</feature>
<dbReference type="InterPro" id="IPR048366">
    <property type="entry name" value="TNP-like_GBD"/>
</dbReference>
<protein>
    <recommendedName>
        <fullName evidence="1">Transposable element P transposase-like GTP-binding insertion domain-containing protein</fullName>
    </recommendedName>
</protein>
<sequence length="124" mass="13893">MESSVGYPVYAINCDLGGDRRGLSLGVNISVDNTWFENPHTSKPSGLNIAHKINETYLTVKSAEWQKVRFATKRFSHTVSKAVSRMNFLGLCDSNSKGLESPEFLKITNDWFDIFNSKVSQIDS</sequence>
<dbReference type="AlphaFoldDB" id="A0A8K0C7B5"/>
<dbReference type="Pfam" id="PF21788">
    <property type="entry name" value="TNP-like_GBD"/>
    <property type="match status" value="1"/>
</dbReference>
<gene>
    <name evidence="2" type="ORF">ILUMI_26844</name>
</gene>